<keyword evidence="3" id="KW-0670">Pyruvate</keyword>
<dbReference type="GO" id="GO:0005739">
    <property type="term" value="C:mitochondrion"/>
    <property type="evidence" value="ECO:0007669"/>
    <property type="project" value="TreeGrafter"/>
</dbReference>
<evidence type="ECO:0000313" key="4">
    <source>
        <dbReference type="Proteomes" id="UP000002499"/>
    </source>
</evidence>
<dbReference type="OrthoDB" id="420076at2759"/>
<feature type="domain" description="PPM-type phosphatase" evidence="2">
    <location>
        <begin position="229"/>
        <end position="499"/>
    </location>
</feature>
<feature type="compositionally biased region" description="Polar residues" evidence="1">
    <location>
        <begin position="138"/>
        <end position="151"/>
    </location>
</feature>
<dbReference type="Gene3D" id="3.60.40.10">
    <property type="entry name" value="PPM-type phosphatase domain"/>
    <property type="match status" value="1"/>
</dbReference>
<sequence length="499" mass="53418">MAAGAPTQQNKFINRASGTVYLCSFGQWVVEPMGYYVGQVPRAAAGPQVAGGVWFGARVQEWCSVAGCLVLEAHLVIPQTSQVHIVKETLKDGLSKTTHDQVASGRREPRECNPPVVLRAHHHVSTHHKHPPHPRVSCLNTKAYSSSSQPPRDSPGTIAVTFGALIAGAYGFYFLSQSGPLHSVPSLVEPADEDHIPVRSPVEVHSLKAADAKTRQQATSFTFGGNNGNGRIDVVRVASNNPVEDEWAVAVGKGVGGSKTLYAGVYDGHANLDARTMNEAKYAAEGAATAEPGSAAVLAAIAPAVSGSCALLSMYDPTSSIVRTAVTGDSRAVLGSWSDEAGSYSAVALSKDQTGFNQDEVRRLDKAHPGEIGDMIDPKTGHLLGIAITRGFGDHRWPKTPWRHSRGASTASPVAPKCVSRWLAAQKAGKPETIIDARTVPTVGEDEWPSYKATPEFFAIEDLDNAAVRLVKKCIGRQPPHSVLWFRDRLQPRQPIHPR</sequence>
<dbReference type="Proteomes" id="UP000002499">
    <property type="component" value="Unassembled WGS sequence"/>
</dbReference>
<dbReference type="eggNOG" id="KOG0700">
    <property type="taxonomic scope" value="Eukaryota"/>
</dbReference>
<dbReference type="STRING" id="655827.E9E6E4"/>
<dbReference type="InterPro" id="IPR015655">
    <property type="entry name" value="PP2C"/>
</dbReference>
<gene>
    <name evidence="3" type="ORF">MAC_05442</name>
</gene>
<dbReference type="SMART" id="SM00332">
    <property type="entry name" value="PP2Cc"/>
    <property type="match status" value="1"/>
</dbReference>
<evidence type="ECO:0000313" key="3">
    <source>
        <dbReference type="EMBL" id="EFY88548.1"/>
    </source>
</evidence>
<dbReference type="InterPro" id="IPR001932">
    <property type="entry name" value="PPM-type_phosphatase-like_dom"/>
</dbReference>
<accession>E9E6E4</accession>
<reference evidence="3 4" key="1">
    <citation type="journal article" date="2011" name="PLoS Genet.">
        <title>Genome sequencing and comparative transcriptomics of the model entomopathogenic fungi Metarhizium anisopliae and M. acridum.</title>
        <authorList>
            <person name="Gao Q."/>
            <person name="Jin K."/>
            <person name="Ying S.H."/>
            <person name="Zhang Y."/>
            <person name="Xiao G."/>
            <person name="Shang Y."/>
            <person name="Duan Z."/>
            <person name="Hu X."/>
            <person name="Xie X.Q."/>
            <person name="Zhou G."/>
            <person name="Peng G."/>
            <person name="Luo Z."/>
            <person name="Huang W."/>
            <person name="Wang B."/>
            <person name="Fang W."/>
            <person name="Wang S."/>
            <person name="Zhong Y."/>
            <person name="Ma L.J."/>
            <person name="St Leger R.J."/>
            <person name="Zhao G.P."/>
            <person name="Pei Y."/>
            <person name="Feng M.G."/>
            <person name="Xia Y."/>
            <person name="Wang C."/>
        </authorList>
    </citation>
    <scope>NUCLEOTIDE SEQUENCE [LARGE SCALE GENOMIC DNA]</scope>
    <source>
        <strain evidence="3 4">CQMa 102</strain>
    </source>
</reference>
<evidence type="ECO:0000259" key="2">
    <source>
        <dbReference type="PROSITE" id="PS51746"/>
    </source>
</evidence>
<dbReference type="PANTHER" id="PTHR13832">
    <property type="entry name" value="PROTEIN PHOSPHATASE 2C"/>
    <property type="match status" value="1"/>
</dbReference>
<name>E9E6E4_METAQ</name>
<feature type="region of interest" description="Disordered" evidence="1">
    <location>
        <begin position="123"/>
        <end position="155"/>
    </location>
</feature>
<dbReference type="GO" id="GO:0004741">
    <property type="term" value="F:[pyruvate dehydrogenase (acetyl-transferring)]-phosphatase activity"/>
    <property type="evidence" value="ECO:0007669"/>
    <property type="project" value="TreeGrafter"/>
</dbReference>
<dbReference type="InterPro" id="IPR036457">
    <property type="entry name" value="PPM-type-like_dom_sf"/>
</dbReference>
<organism evidence="4">
    <name type="scientific">Metarhizium acridum (strain CQMa 102)</name>
    <dbReference type="NCBI Taxonomy" id="655827"/>
    <lineage>
        <taxon>Eukaryota</taxon>
        <taxon>Fungi</taxon>
        <taxon>Dikarya</taxon>
        <taxon>Ascomycota</taxon>
        <taxon>Pezizomycotina</taxon>
        <taxon>Sordariomycetes</taxon>
        <taxon>Hypocreomycetidae</taxon>
        <taxon>Hypocreales</taxon>
        <taxon>Clavicipitaceae</taxon>
        <taxon>Metarhizium</taxon>
    </lineage>
</organism>
<evidence type="ECO:0000256" key="1">
    <source>
        <dbReference type="SAM" id="MobiDB-lite"/>
    </source>
</evidence>
<protein>
    <submittedName>
        <fullName evidence="3">Pyruvate dehydrogenase, putative</fullName>
    </submittedName>
</protein>
<keyword evidence="4" id="KW-1185">Reference proteome</keyword>
<dbReference type="InParanoid" id="E9E6E4"/>
<proteinExistence type="predicted"/>
<feature type="compositionally biased region" description="Basic residues" evidence="1">
    <location>
        <begin position="123"/>
        <end position="133"/>
    </location>
</feature>
<dbReference type="EMBL" id="GL698510">
    <property type="protein sequence ID" value="EFY88548.1"/>
    <property type="molecule type" value="Genomic_DNA"/>
</dbReference>
<dbReference type="PANTHER" id="PTHR13832:SF792">
    <property type="entry name" value="GM14286P"/>
    <property type="match status" value="1"/>
</dbReference>
<dbReference type="Pfam" id="PF00481">
    <property type="entry name" value="PP2C"/>
    <property type="match status" value="1"/>
</dbReference>
<dbReference type="HOGENOM" id="CLU_546387_0_0_1"/>
<dbReference type="PROSITE" id="PS51746">
    <property type="entry name" value="PPM_2"/>
    <property type="match status" value="1"/>
</dbReference>
<dbReference type="AlphaFoldDB" id="E9E6E4"/>
<dbReference type="SUPFAM" id="SSF81606">
    <property type="entry name" value="PP2C-like"/>
    <property type="match status" value="1"/>
</dbReference>